<organism evidence="6 7">
    <name type="scientific">Levilactobacillus tangyuanensis</name>
    <dbReference type="NCBI Taxonomy" id="2486021"/>
    <lineage>
        <taxon>Bacteria</taxon>
        <taxon>Bacillati</taxon>
        <taxon>Bacillota</taxon>
        <taxon>Bacilli</taxon>
        <taxon>Lactobacillales</taxon>
        <taxon>Lactobacillaceae</taxon>
        <taxon>Levilactobacillus</taxon>
    </lineage>
</organism>
<feature type="transmembrane region" description="Helical" evidence="4">
    <location>
        <begin position="122"/>
        <end position="141"/>
    </location>
</feature>
<evidence type="ECO:0000256" key="4">
    <source>
        <dbReference type="SAM" id="Phobius"/>
    </source>
</evidence>
<keyword evidence="7" id="KW-1185">Reference proteome</keyword>
<gene>
    <name evidence="6" type="ORF">ACFQET_07720</name>
</gene>
<dbReference type="InterPro" id="IPR037185">
    <property type="entry name" value="EmrE-like"/>
</dbReference>
<reference evidence="7" key="1">
    <citation type="journal article" date="2019" name="Int. J. Syst. Evol. Microbiol.">
        <title>The Global Catalogue of Microorganisms (GCM) 10K type strain sequencing project: providing services to taxonomists for standard genome sequencing and annotation.</title>
        <authorList>
            <consortium name="The Broad Institute Genomics Platform"/>
            <consortium name="The Broad Institute Genome Sequencing Center for Infectious Disease"/>
            <person name="Wu L."/>
            <person name="Ma J."/>
        </authorList>
    </citation>
    <scope>NUCLEOTIDE SEQUENCE [LARGE SCALE GENOMIC DNA]</scope>
    <source>
        <strain evidence="7">CCM 8907</strain>
    </source>
</reference>
<dbReference type="InterPro" id="IPR000620">
    <property type="entry name" value="EamA_dom"/>
</dbReference>
<feature type="transmembrane region" description="Helical" evidence="4">
    <location>
        <begin position="66"/>
        <end position="87"/>
    </location>
</feature>
<feature type="compositionally biased region" description="Acidic residues" evidence="3">
    <location>
        <begin position="315"/>
        <end position="332"/>
    </location>
</feature>
<comment type="similarity">
    <text evidence="2">Belongs to the EamA transporter family.</text>
</comment>
<feature type="domain" description="EamA" evidence="5">
    <location>
        <begin position="4"/>
        <end position="138"/>
    </location>
</feature>
<keyword evidence="4" id="KW-1133">Transmembrane helix</keyword>
<evidence type="ECO:0000256" key="2">
    <source>
        <dbReference type="ARBA" id="ARBA00007362"/>
    </source>
</evidence>
<feature type="transmembrane region" description="Helical" evidence="4">
    <location>
        <begin position="230"/>
        <end position="251"/>
    </location>
</feature>
<keyword evidence="4" id="KW-0812">Transmembrane</keyword>
<evidence type="ECO:0000256" key="1">
    <source>
        <dbReference type="ARBA" id="ARBA00004127"/>
    </source>
</evidence>
<comment type="caution">
    <text evidence="6">The sequence shown here is derived from an EMBL/GenBank/DDBJ whole genome shotgun (WGS) entry which is preliminary data.</text>
</comment>
<keyword evidence="4" id="KW-0472">Membrane</keyword>
<dbReference type="PANTHER" id="PTHR22911">
    <property type="entry name" value="ACYL-MALONYL CONDENSING ENZYME-RELATED"/>
    <property type="match status" value="1"/>
</dbReference>
<feature type="transmembrane region" description="Helical" evidence="4">
    <location>
        <begin position="93"/>
        <end position="115"/>
    </location>
</feature>
<sequence length="359" mass="39043">MRKTLLYIAFSTLMFSSMEIALKAAGGAFNPIQLNLIRFLIGGIVLLPIAWHALRMESRLITWSDVGLFCLTGLACVIVSMTLYQLAIMVDEASTVAVLFSCNPVFALIFSYLILHERLGRANLIAVIVSIVGLIVIVNPMHLTNPLGLTLSIASALTFGLYSIISRWGSTRHGLNGIVMTCFTFLAGSAELFVLVMITHIPAVATAMRSVSWLQEFAAIPVLKNVSMQYFWLLFFIGVCVTGGGFAFYFLAMERSDVSTASLVFFIKPALAPVLAALLIHEHIMLNTIIGIVIILIGSVITFMGNQVHEQESTLPDDAEAAGEEAGDADLPEDVRAKLKARARIAERARENAESSTTN</sequence>
<feature type="transmembrane region" description="Helical" evidence="4">
    <location>
        <begin position="177"/>
        <end position="201"/>
    </location>
</feature>
<dbReference type="SUPFAM" id="SSF103481">
    <property type="entry name" value="Multidrug resistance efflux transporter EmrE"/>
    <property type="match status" value="2"/>
</dbReference>
<protein>
    <submittedName>
        <fullName evidence="6">DMT family transporter</fullName>
    </submittedName>
</protein>
<evidence type="ECO:0000313" key="7">
    <source>
        <dbReference type="Proteomes" id="UP001596191"/>
    </source>
</evidence>
<feature type="transmembrane region" description="Helical" evidence="4">
    <location>
        <begin position="147"/>
        <end position="165"/>
    </location>
</feature>
<dbReference type="EMBL" id="JBHSSJ010000009">
    <property type="protein sequence ID" value="MFC6275401.1"/>
    <property type="molecule type" value="Genomic_DNA"/>
</dbReference>
<feature type="transmembrane region" description="Helical" evidence="4">
    <location>
        <begin position="263"/>
        <end position="280"/>
    </location>
</feature>
<proteinExistence type="inferred from homology"/>
<dbReference type="Pfam" id="PF00892">
    <property type="entry name" value="EamA"/>
    <property type="match status" value="2"/>
</dbReference>
<dbReference type="PANTHER" id="PTHR22911:SF137">
    <property type="entry name" value="SOLUTE CARRIER FAMILY 35 MEMBER G2-RELATED"/>
    <property type="match status" value="1"/>
</dbReference>
<evidence type="ECO:0000313" key="6">
    <source>
        <dbReference type="EMBL" id="MFC6275401.1"/>
    </source>
</evidence>
<name>A0ABW1TQE0_9LACO</name>
<dbReference type="RefSeq" id="WP_125641882.1">
    <property type="nucleotide sequence ID" value="NZ_JBHSSJ010000009.1"/>
</dbReference>
<feature type="transmembrane region" description="Helical" evidence="4">
    <location>
        <begin position="36"/>
        <end position="54"/>
    </location>
</feature>
<feature type="transmembrane region" description="Helical" evidence="4">
    <location>
        <begin position="286"/>
        <end position="305"/>
    </location>
</feature>
<dbReference type="Proteomes" id="UP001596191">
    <property type="component" value="Unassembled WGS sequence"/>
</dbReference>
<feature type="domain" description="EamA" evidence="5">
    <location>
        <begin position="147"/>
        <end position="303"/>
    </location>
</feature>
<comment type="subcellular location">
    <subcellularLocation>
        <location evidence="1">Endomembrane system</location>
        <topology evidence="1">Multi-pass membrane protein</topology>
    </subcellularLocation>
</comment>
<feature type="region of interest" description="Disordered" evidence="3">
    <location>
        <begin position="314"/>
        <end position="334"/>
    </location>
</feature>
<evidence type="ECO:0000259" key="5">
    <source>
        <dbReference type="Pfam" id="PF00892"/>
    </source>
</evidence>
<dbReference type="Gene3D" id="1.10.3730.20">
    <property type="match status" value="2"/>
</dbReference>
<evidence type="ECO:0000256" key="3">
    <source>
        <dbReference type="SAM" id="MobiDB-lite"/>
    </source>
</evidence>
<accession>A0ABW1TQE0</accession>